<dbReference type="AlphaFoldDB" id="A0AA35RLL7"/>
<evidence type="ECO:0000313" key="9">
    <source>
        <dbReference type="EMBL" id="CAI8012963.1"/>
    </source>
</evidence>
<evidence type="ECO:0000256" key="2">
    <source>
        <dbReference type="ARBA" id="ARBA00023444"/>
    </source>
</evidence>
<protein>
    <recommendedName>
        <fullName evidence="4">siroheme decarboxylase</fullName>
        <ecNumber evidence="4">4.1.1.111</ecNumber>
    </recommendedName>
</protein>
<feature type="region of interest" description="Disordered" evidence="6">
    <location>
        <begin position="163"/>
        <end position="186"/>
    </location>
</feature>
<comment type="catalytic activity">
    <reaction evidence="5">
        <text>siroheme + 2 H(+) = 12,18-didecarboxysiroheme + 2 CO2</text>
        <dbReference type="Rhea" id="RHEA:19093"/>
        <dbReference type="ChEBI" id="CHEBI:15378"/>
        <dbReference type="ChEBI" id="CHEBI:16526"/>
        <dbReference type="ChEBI" id="CHEBI:60052"/>
        <dbReference type="ChEBI" id="CHEBI:140497"/>
        <dbReference type="EC" id="4.1.1.111"/>
    </reaction>
</comment>
<dbReference type="InterPro" id="IPR050684">
    <property type="entry name" value="HTH-Siroheme_Decarb"/>
</dbReference>
<name>A0AA35RLL7_GEOBA</name>
<feature type="domain" description="Siroheme decarboxylase NirL-like HTH" evidence="8">
    <location>
        <begin position="196"/>
        <end position="242"/>
    </location>
</feature>
<comment type="pathway">
    <text evidence="2">Porphyrin-containing compound metabolism.</text>
</comment>
<dbReference type="PANTHER" id="PTHR43413">
    <property type="entry name" value="TRANSCRIPTIONAL REGULATOR, ASNC FAMILY"/>
    <property type="match status" value="1"/>
</dbReference>
<dbReference type="Proteomes" id="UP001174909">
    <property type="component" value="Unassembled WGS sequence"/>
</dbReference>
<accession>A0AA35RLL7</accession>
<dbReference type="PANTHER" id="PTHR43413:SF1">
    <property type="entry name" value="SIROHEME DECARBOXYLASE NIRL SUBUNIT"/>
    <property type="match status" value="1"/>
</dbReference>
<dbReference type="InterPro" id="IPR053953">
    <property type="entry name" value="NirdL-like_HTH"/>
</dbReference>
<evidence type="ECO:0000256" key="6">
    <source>
        <dbReference type="SAM" id="MobiDB-lite"/>
    </source>
</evidence>
<evidence type="ECO:0000259" key="7">
    <source>
        <dbReference type="Pfam" id="PF17805"/>
    </source>
</evidence>
<evidence type="ECO:0000259" key="8">
    <source>
        <dbReference type="Pfam" id="PF22451"/>
    </source>
</evidence>
<evidence type="ECO:0000313" key="10">
    <source>
        <dbReference type="Proteomes" id="UP001174909"/>
    </source>
</evidence>
<comment type="caution">
    <text evidence="9">The sequence shown here is derived from an EMBL/GenBank/DDBJ whole genome shotgun (WGS) entry which is preliminary data.</text>
</comment>
<dbReference type="GO" id="GO:0016829">
    <property type="term" value="F:lyase activity"/>
    <property type="evidence" value="ECO:0007669"/>
    <property type="project" value="UniProtKB-KW"/>
</dbReference>
<comment type="similarity">
    <text evidence="3">Belongs to the Ahb/Nir family.</text>
</comment>
<keyword evidence="1" id="KW-0456">Lyase</keyword>
<dbReference type="EC" id="4.1.1.111" evidence="4"/>
<evidence type="ECO:0000256" key="1">
    <source>
        <dbReference type="ARBA" id="ARBA00023239"/>
    </source>
</evidence>
<proteinExistence type="inferred from homology"/>
<feature type="compositionally biased region" description="Polar residues" evidence="6">
    <location>
        <begin position="165"/>
        <end position="186"/>
    </location>
</feature>
<feature type="domain" description="Siroheme decarboxylase AsnC-like ligand binding" evidence="7">
    <location>
        <begin position="66"/>
        <end position="147"/>
    </location>
</feature>
<feature type="domain" description="Siroheme decarboxylase NirL-like HTH" evidence="8">
    <location>
        <begin position="10"/>
        <end position="56"/>
    </location>
</feature>
<dbReference type="Gene3D" id="1.10.10.10">
    <property type="entry name" value="Winged helix-like DNA-binding domain superfamily/Winged helix DNA-binding domain"/>
    <property type="match status" value="1"/>
</dbReference>
<sequence length="366" mass="42425">MTTESMDITDRKLLNVIQSNFPMVEEPYRVVADDLGIGESELLERLTELKRQNVVRQVSAIFDTRRLGYKTTLVAFAYGDDDLHPGAIYINRHPGVSHNYAREGSYYNLWFTLAVPPDGDLEVTVKWMAEKTNAIEFRIMPTIRFFKIGVNFDMVKRRSDAYNYNPDSGQPNGAANGQSRTPASDWNQAQEITEWDRQVIREAQEDLPLVSRPFDDMAQRLGLTVPELFAQLSEYQERKLMRRFSAVLYHRRSGFRANAMIVWKVPPERSEEVGMIMAENAAVTHCYERPTFPDWQYSHFTMVHAPTRDECEEIGRNIAQATGITENLLLYSTREYKKTRVRYFVEDYERFWDTAEEAEALAEALV</sequence>
<organism evidence="9 10">
    <name type="scientific">Geodia barretti</name>
    <name type="common">Barrett's horny sponge</name>
    <dbReference type="NCBI Taxonomy" id="519541"/>
    <lineage>
        <taxon>Eukaryota</taxon>
        <taxon>Metazoa</taxon>
        <taxon>Porifera</taxon>
        <taxon>Demospongiae</taxon>
        <taxon>Heteroscleromorpha</taxon>
        <taxon>Tetractinellida</taxon>
        <taxon>Astrophorina</taxon>
        <taxon>Geodiidae</taxon>
        <taxon>Geodia</taxon>
    </lineage>
</organism>
<dbReference type="Pfam" id="PF17805">
    <property type="entry name" value="AsnC_trans_reg2"/>
    <property type="match status" value="2"/>
</dbReference>
<keyword evidence="10" id="KW-1185">Reference proteome</keyword>
<gene>
    <name evidence="9" type="ORF">GBAR_LOCUS8267</name>
</gene>
<dbReference type="InterPro" id="IPR036388">
    <property type="entry name" value="WH-like_DNA-bd_sf"/>
</dbReference>
<reference evidence="9" key="1">
    <citation type="submission" date="2023-03" db="EMBL/GenBank/DDBJ databases">
        <authorList>
            <person name="Steffen K."/>
            <person name="Cardenas P."/>
        </authorList>
    </citation>
    <scope>NUCLEOTIDE SEQUENCE</scope>
</reference>
<evidence type="ECO:0000256" key="3">
    <source>
        <dbReference type="ARBA" id="ARBA00023457"/>
    </source>
</evidence>
<dbReference type="InterPro" id="IPR040523">
    <property type="entry name" value="AsnC_trans_reg2"/>
</dbReference>
<dbReference type="EMBL" id="CASHTH010001226">
    <property type="protein sequence ID" value="CAI8012963.1"/>
    <property type="molecule type" value="Genomic_DNA"/>
</dbReference>
<feature type="domain" description="Siroheme decarboxylase AsnC-like ligand binding" evidence="7">
    <location>
        <begin position="253"/>
        <end position="337"/>
    </location>
</feature>
<dbReference type="Pfam" id="PF22451">
    <property type="entry name" value="NirdL-like_HTH"/>
    <property type="match status" value="2"/>
</dbReference>
<dbReference type="Gene3D" id="3.30.70.3460">
    <property type="match status" value="2"/>
</dbReference>
<evidence type="ECO:0000256" key="4">
    <source>
        <dbReference type="ARBA" id="ARBA00023471"/>
    </source>
</evidence>
<evidence type="ECO:0000256" key="5">
    <source>
        <dbReference type="ARBA" id="ARBA00048470"/>
    </source>
</evidence>